<evidence type="ECO:0000256" key="1">
    <source>
        <dbReference type="SAM" id="MobiDB-lite"/>
    </source>
</evidence>
<evidence type="ECO:0000313" key="2">
    <source>
        <dbReference type="EMBL" id="MFD2792250.1"/>
    </source>
</evidence>
<evidence type="ECO:0008006" key="4">
    <source>
        <dbReference type="Google" id="ProtNLM"/>
    </source>
</evidence>
<dbReference type="Proteomes" id="UP001597479">
    <property type="component" value="Unassembled WGS sequence"/>
</dbReference>
<keyword evidence="3" id="KW-1185">Reference proteome</keyword>
<dbReference type="SUPFAM" id="SSF57997">
    <property type="entry name" value="Tropomyosin"/>
    <property type="match status" value="1"/>
</dbReference>
<comment type="caution">
    <text evidence="2">The sequence shown here is derived from an EMBL/GenBank/DDBJ whole genome shotgun (WGS) entry which is preliminary data.</text>
</comment>
<accession>A0ABW5VP30</accession>
<sequence length="366" mass="38771">MPAQHPTDLDAVVDALYTRPLDEFVAARAAAVRQVADGGDRIGAERVKRLPKPSVAAWVINQVSRDHPQEIEALADLGDELRAATQDRDRGRLRALDHLRRERTEALVRIVREAGEVGGRAVSPAVLDRLTETLTAAVMDPDAAVVVRAGRLSRALQHVGFGIVDEQGEDADLVALHPAGVDGGSRSATGSGAEAPSEAGTPPAGKPSVGKPSAGKPSAAGRSGKAEKSAVASEGGQGKTDSAESDQAESDQAESDQAESELFAAEQAVEESSAHVDRLEARRDDVRERLRTANAAIERGEGELGRLDEELERLTAERDEARQALDDARGAADEARGDLAAVEDDLDDAVERAAEARRRRRAARGR</sequence>
<reference evidence="3" key="1">
    <citation type="journal article" date="2019" name="Int. J. Syst. Evol. Microbiol.">
        <title>The Global Catalogue of Microorganisms (GCM) 10K type strain sequencing project: providing services to taxonomists for standard genome sequencing and annotation.</title>
        <authorList>
            <consortium name="The Broad Institute Genomics Platform"/>
            <consortium name="The Broad Institute Genome Sequencing Center for Infectious Disease"/>
            <person name="Wu L."/>
            <person name="Ma J."/>
        </authorList>
    </citation>
    <scope>NUCLEOTIDE SEQUENCE [LARGE SCALE GENOMIC DNA]</scope>
    <source>
        <strain evidence="3">CCM 7044</strain>
    </source>
</reference>
<dbReference type="EMBL" id="JBHUOG010000001">
    <property type="protein sequence ID" value="MFD2792250.1"/>
    <property type="molecule type" value="Genomic_DNA"/>
</dbReference>
<organism evidence="2 3">
    <name type="scientific">Promicromonospora vindobonensis</name>
    <dbReference type="NCBI Taxonomy" id="195748"/>
    <lineage>
        <taxon>Bacteria</taxon>
        <taxon>Bacillati</taxon>
        <taxon>Actinomycetota</taxon>
        <taxon>Actinomycetes</taxon>
        <taxon>Micrococcales</taxon>
        <taxon>Promicromonosporaceae</taxon>
        <taxon>Promicromonospora</taxon>
    </lineage>
</organism>
<feature type="compositionally biased region" description="Acidic residues" evidence="1">
    <location>
        <begin position="243"/>
        <end position="259"/>
    </location>
</feature>
<dbReference type="RefSeq" id="WP_377179698.1">
    <property type="nucleotide sequence ID" value="NZ_JBHUOG010000001.1"/>
</dbReference>
<protein>
    <recommendedName>
        <fullName evidence="4">Transposase</fullName>
    </recommendedName>
</protein>
<feature type="region of interest" description="Disordered" evidence="1">
    <location>
        <begin position="177"/>
        <end position="280"/>
    </location>
</feature>
<proteinExistence type="predicted"/>
<evidence type="ECO:0000313" key="3">
    <source>
        <dbReference type="Proteomes" id="UP001597479"/>
    </source>
</evidence>
<gene>
    <name evidence="2" type="ORF">ACFS27_01680</name>
</gene>
<dbReference type="Gene3D" id="1.20.120.330">
    <property type="entry name" value="Nucleotidyltransferases domain 2"/>
    <property type="match status" value="1"/>
</dbReference>
<name>A0ABW5VP30_9MICO</name>